<dbReference type="InterPro" id="IPR013517">
    <property type="entry name" value="FG-GAP"/>
</dbReference>
<evidence type="ECO:0000256" key="3">
    <source>
        <dbReference type="ARBA" id="ARBA00022729"/>
    </source>
</evidence>
<dbReference type="SUPFAM" id="SSF69318">
    <property type="entry name" value="Integrin alpha N-terminal domain"/>
    <property type="match status" value="2"/>
</dbReference>
<evidence type="ECO:0000313" key="7">
    <source>
        <dbReference type="EMBL" id="GIJ64085.1"/>
    </source>
</evidence>
<dbReference type="EMBL" id="BOPG01000107">
    <property type="protein sequence ID" value="GIJ64085.1"/>
    <property type="molecule type" value="Genomic_DNA"/>
</dbReference>
<dbReference type="PANTHER" id="PTHR32305:SF15">
    <property type="entry name" value="PROTEIN RHSA-RELATED"/>
    <property type="match status" value="1"/>
</dbReference>
<evidence type="ECO:0000256" key="1">
    <source>
        <dbReference type="ARBA" id="ARBA00004613"/>
    </source>
</evidence>
<dbReference type="Proteomes" id="UP000612585">
    <property type="component" value="Unassembled WGS sequence"/>
</dbReference>
<dbReference type="GO" id="GO:0005737">
    <property type="term" value="C:cytoplasm"/>
    <property type="evidence" value="ECO:0007669"/>
    <property type="project" value="InterPro"/>
</dbReference>
<dbReference type="Pfam" id="PF03534">
    <property type="entry name" value="SpvB"/>
    <property type="match status" value="1"/>
</dbReference>
<dbReference type="Gene3D" id="2.130.10.130">
    <property type="entry name" value="Integrin alpha, N-terminal"/>
    <property type="match status" value="2"/>
</dbReference>
<keyword evidence="4" id="KW-0843">Virulence</keyword>
<keyword evidence="8" id="KW-1185">Reference proteome</keyword>
<organism evidence="7 8">
    <name type="scientific">Virgisporangium aurantiacum</name>
    <dbReference type="NCBI Taxonomy" id="175570"/>
    <lineage>
        <taxon>Bacteria</taxon>
        <taxon>Bacillati</taxon>
        <taxon>Actinomycetota</taxon>
        <taxon>Actinomycetes</taxon>
        <taxon>Micromonosporales</taxon>
        <taxon>Micromonosporaceae</taxon>
        <taxon>Virgisporangium</taxon>
    </lineage>
</organism>
<dbReference type="NCBIfam" id="TIGR03696">
    <property type="entry name" value="Rhs_assc_core"/>
    <property type="match status" value="1"/>
</dbReference>
<gene>
    <name evidence="7" type="ORF">Vau01_116010</name>
</gene>
<name>A0A8J3ZMF0_9ACTN</name>
<dbReference type="GO" id="GO:0005576">
    <property type="term" value="C:extracellular region"/>
    <property type="evidence" value="ECO:0007669"/>
    <property type="project" value="UniProtKB-SubCell"/>
</dbReference>
<dbReference type="InterPro" id="IPR032871">
    <property type="entry name" value="AHH_dom_containing"/>
</dbReference>
<evidence type="ECO:0000256" key="6">
    <source>
        <dbReference type="SAM" id="SignalP"/>
    </source>
</evidence>
<dbReference type="PANTHER" id="PTHR32305">
    <property type="match status" value="1"/>
</dbReference>
<evidence type="ECO:0000256" key="4">
    <source>
        <dbReference type="ARBA" id="ARBA00023026"/>
    </source>
</evidence>
<keyword evidence="2" id="KW-0964">Secreted</keyword>
<dbReference type="Gene3D" id="2.180.10.10">
    <property type="entry name" value="RHS repeat-associated core"/>
    <property type="match status" value="2"/>
</dbReference>
<dbReference type="InterPro" id="IPR022385">
    <property type="entry name" value="Rhs_assc_core"/>
</dbReference>
<feature type="region of interest" description="Disordered" evidence="5">
    <location>
        <begin position="231"/>
        <end position="252"/>
    </location>
</feature>
<dbReference type="Pfam" id="PF13517">
    <property type="entry name" value="FG-GAP_3"/>
    <property type="match status" value="2"/>
</dbReference>
<feature type="compositionally biased region" description="Low complexity" evidence="5">
    <location>
        <begin position="2096"/>
        <end position="2117"/>
    </location>
</feature>
<reference evidence="7" key="1">
    <citation type="submission" date="2021-01" db="EMBL/GenBank/DDBJ databases">
        <title>Whole genome shotgun sequence of Virgisporangium aurantiacum NBRC 16421.</title>
        <authorList>
            <person name="Komaki H."/>
            <person name="Tamura T."/>
        </authorList>
    </citation>
    <scope>NUCLEOTIDE SEQUENCE</scope>
    <source>
        <strain evidence="7">NBRC 16421</strain>
    </source>
</reference>
<dbReference type="InterPro" id="IPR028994">
    <property type="entry name" value="Integrin_alpha_N"/>
</dbReference>
<proteinExistence type="predicted"/>
<comment type="subcellular location">
    <subcellularLocation>
        <location evidence="1">Secreted</location>
    </subcellularLocation>
</comment>
<dbReference type="Pfam" id="PF14412">
    <property type="entry name" value="AHH"/>
    <property type="match status" value="1"/>
</dbReference>
<protein>
    <recommendedName>
        <fullName evidence="9">RHS repeat-associated core domain-containing protein</fullName>
    </recommendedName>
</protein>
<dbReference type="Pfam" id="PF05593">
    <property type="entry name" value="RHS_repeat"/>
    <property type="match status" value="1"/>
</dbReference>
<comment type="caution">
    <text evidence="7">The sequence shown here is derived from an EMBL/GenBank/DDBJ whole genome shotgun (WGS) entry which is preliminary data.</text>
</comment>
<evidence type="ECO:0000313" key="8">
    <source>
        <dbReference type="Proteomes" id="UP000612585"/>
    </source>
</evidence>
<feature type="region of interest" description="Disordered" evidence="5">
    <location>
        <begin position="2084"/>
        <end position="2131"/>
    </location>
</feature>
<evidence type="ECO:0008006" key="9">
    <source>
        <dbReference type="Google" id="ProtNLM"/>
    </source>
</evidence>
<dbReference type="NCBIfam" id="TIGR01643">
    <property type="entry name" value="YD_repeat_2x"/>
    <property type="match status" value="2"/>
</dbReference>
<accession>A0A8J3ZMF0</accession>
<evidence type="ECO:0000256" key="5">
    <source>
        <dbReference type="SAM" id="MobiDB-lite"/>
    </source>
</evidence>
<feature type="signal peptide" evidence="6">
    <location>
        <begin position="1"/>
        <end position="27"/>
    </location>
</feature>
<feature type="chain" id="PRO_5035240719" description="RHS repeat-associated core domain-containing protein" evidence="6">
    <location>
        <begin position="28"/>
        <end position="2245"/>
    </location>
</feature>
<dbReference type="InterPro" id="IPR006530">
    <property type="entry name" value="YD"/>
</dbReference>
<dbReference type="InterPro" id="IPR003284">
    <property type="entry name" value="Sal_SpvB"/>
</dbReference>
<evidence type="ECO:0000256" key="2">
    <source>
        <dbReference type="ARBA" id="ARBA00022525"/>
    </source>
</evidence>
<dbReference type="InterPro" id="IPR050708">
    <property type="entry name" value="T6SS_VgrG/RHS"/>
</dbReference>
<dbReference type="InterPro" id="IPR031325">
    <property type="entry name" value="RHS_repeat"/>
</dbReference>
<sequence>MHLLVFTLVVSVSVVAMTLLPRVPAEAADTDPLPREPTAAVGALEGTHGVTNDGHATYTVPIVAPPGIADLSPSIALSYTSGARDGVAGEGWEVSGFSAIERCALASAQSDGYARPVGDPAGRPDAFCLDGQLLVVVRGTYGADGSEYRTEVDSHTRIVLSRPGGAAIGPAGFEVRRKDGRILRYGFAADAIEVWAGASNRRWAVKEEQDRNGNYLEMVYARACTGPAQAPTCTRSAPSEVRYGGHRSSGTGARAHDRSIRFVYEDRADGWMAHTHGMRELEWRRINRIETVVGGTVVRRYKFEYDARQDVSRLLRLRECVDDPTAEVCKPPTTFTYDNSQGFSATPTNGPAVSSMFGNGLGSYAVGRTIVLDANGDGLDDLVYPAPTARYTCDPALNSCSGSWTYRLALATGDRTNPYTVRDTGLGSQPSLGFTFWCISQDSVIDYNGDNRDDLVSTCDGHTQGKVLVSTGTGFTQEQIPVIPTAQVESFWLADLNGDALADVLRCQSASLLLYLNRGPGLGFEAARTLPNYGHQGLSPLTGITGGPPEPCEAPMFVDFDADGVVNALKRQWTFDSSPNPQTFVWTETWEALSIDATGARWSEPVLTFNETIDASLPAPEDIYDLTPYWAGDVTNTDPGDDSGQVTATTYARKWQMRVLDVDGDGLDDILRYDGTQANPVRVHINAGKGFTSPMPTLVGDPAWDWYRVSAYSFARAQFVDYDNDGRDDVLMPIGDPRQPANLRWVVHKTQDRATTRPELVGTMNLAERSLPVRGDVDGDGSSDLILVADAPGLVDQVGNPAGQLTIRWGNHARGNFLVSARDGMGETITFDYSATNAAGNRTYQRTTFCQSRRGWCLNRAGPLVSSVQVRVAERQPGVPTETFRRISFQRITYQDGKRAWYGRGNLGFARRVTTTWGEADTDVIESVTSDYDNTTYLNTTTGSPIRHWYPNAGRLTNERIVSAGVTEGLDTPRTVQRIVETGPIRYAVKLSPESVPFAVEESRSSTVTAQRSSADIRGVRSSLTSTAYDGDGNLTSTNTLVRNGSGAEIERTVEENTYDATPSRRTNWLIGLRTRVKTTHTRQGRTEVRTTAFTYTAGDRALPFTSVREPDDPVYRTSEMGTHDEYGHVISQQMSATGLGTRTTQFSYDMATLFPTRETNPMGHVTQLVTDTRLGTVLVRVDPNGVVTRSAYDGFGRLARERGPNGDTVTTYARVDTDTSANPRARVRTTKLIAGGATSTEFQDALGRTVETRANGYAGTTVVTESTFDFAGRPLTVSRPHLPNDTSQGATRNIYDALGRLVTTQRPDDNATGGIATTNVRYGGPDEAPSAAAFTAEVRASAADAVAVTDPLGRRTVQVKDVDEALVATVDAAGSVTQVEYGPFGAARRIVNPRGSVTTFETDRWGRTTAVASGDTGRHTYTWTAYGQLAQHTDPRGQTTQNVYDQLGRITRRTDPRGIATWRYDGPGPNAIGKLTQVSNPEDGFTQLSYEPVPASGPNRGLLAATEQTIDGRSYRLGYGYDQFGRNTRLEYPGAAGEAFGVTYAYDAGGLLTAVRDATTNNPYWTFVDDDQGYRVGVERLGNNVTTTSRFQPLSGRPLSVVAAGSAGTVQNLEYGYDAVGSVKHMRDGVRADRSRSYTYDTVNRLTQTQLLTGNNPATPGQVDESFAYDTAGNFTSKSGVGTYTYRPATDILPHAPITAGQNAYSWDAAGNQVGRTGPGVAGGRQAVTWSPANLPTSISLGTGPGLTTTFRYNAAEERVQRRAPDATTTYVSGLYERREPAGGGTTEHRYYVRAGDKTVAQVVKTESSGTLQTRTVTYEHPDRLGSPLDHSDPAAARGHSQRFTAYGANLDPNWRVTGERGFTGHDHDADLGLIDMDGRLYDPVLGRFLSADPSIVGVTEGPAPADRLVARVAEAGAPGGGTAPTMAAADLLQPYGYAANNPLAYLDPDGRDPRAFYKIQAAVEQIADAVRDSTLGEAAAGFTAGVALSAVPGGSIAGAVLSIDPPSRTFEFARGAGEAVYGVGQFVAGAFGTAGGGALTVTGAGAPAGVPVVAVSTGAMAEAAIDVASGVATMMHAAAMPSDGGPTGGGEGTAGTVVAAPPAAVGGPASGNGPPTLTASSRPDSSVLGRNIEAKTRVKRPEGSAAHHIVAGKGRSDASAPARAVLEKHGIDINSAENGVFLPANSTSPNPTGATVHSTLHHEAYYANVNDWIRNADIVGGREAVLRTLNDIRTMLETGTWVD</sequence>
<keyword evidence="3 6" id="KW-0732">Signal</keyword>